<reference evidence="1 2" key="1">
    <citation type="submission" date="2007-08" db="EMBL/GenBank/DDBJ databases">
        <authorList>
            <consortium name="The Citrobacter koseri Genome Sequencing Project"/>
            <person name="McClelland M."/>
            <person name="Sanderson E.K."/>
            <person name="Porwollik S."/>
            <person name="Spieth J."/>
            <person name="Clifton W.S."/>
            <person name="Latreille P."/>
            <person name="Courtney L."/>
            <person name="Wang C."/>
            <person name="Pepin K."/>
            <person name="Bhonagiri V."/>
            <person name="Nash W."/>
            <person name="Johnson M."/>
            <person name="Thiruvilangam P."/>
            <person name="Wilson R."/>
        </authorList>
    </citation>
    <scope>NUCLEOTIDE SEQUENCE [LARGE SCALE GENOMIC DNA]</scope>
    <source>
        <strain evidence="2">ATCC BAA-895 / CDC 4225-83 / SGSC4696</strain>
    </source>
</reference>
<evidence type="ECO:0000313" key="2">
    <source>
        <dbReference type="Proteomes" id="UP000008148"/>
    </source>
</evidence>
<proteinExistence type="predicted"/>
<evidence type="ECO:0000313" key="1">
    <source>
        <dbReference type="EMBL" id="ABV11893.1"/>
    </source>
</evidence>
<accession>A8AEH9</accession>
<keyword evidence="2" id="KW-1185">Reference proteome</keyword>
<dbReference type="EMBL" id="CP000822">
    <property type="protein sequence ID" value="ABV11893.1"/>
    <property type="molecule type" value="Genomic_DNA"/>
</dbReference>
<dbReference type="Proteomes" id="UP000008148">
    <property type="component" value="Chromosome"/>
</dbReference>
<protein>
    <submittedName>
        <fullName evidence="1">Uncharacterized protein</fullName>
    </submittedName>
</protein>
<dbReference type="KEGG" id="cko:CKO_00741"/>
<dbReference type="AlphaFoldDB" id="A8AEH9"/>
<dbReference type="HOGENOM" id="CLU_3267688_0_0_6"/>
<sequence length="41" mass="4597">MRCRHGCRRCGCPGSVISYLPLKIVAGWRLSPYPAYSKINS</sequence>
<name>A8AEH9_CITK8</name>
<organism evidence="1 2">
    <name type="scientific">Citrobacter koseri (strain ATCC BAA-895 / CDC 4225-83 / SGSC4696)</name>
    <dbReference type="NCBI Taxonomy" id="290338"/>
    <lineage>
        <taxon>Bacteria</taxon>
        <taxon>Pseudomonadati</taxon>
        <taxon>Pseudomonadota</taxon>
        <taxon>Gammaproteobacteria</taxon>
        <taxon>Enterobacterales</taxon>
        <taxon>Enterobacteriaceae</taxon>
        <taxon>Citrobacter</taxon>
    </lineage>
</organism>
<gene>
    <name evidence="1" type="ordered locus">CKO_00741</name>
</gene>